<name>A0ABU1K433_9FLAO</name>
<reference evidence="1 2" key="1">
    <citation type="submission" date="2023-07" db="EMBL/GenBank/DDBJ databases">
        <title>Genomic Encyclopedia of Type Strains, Phase IV (KMG-IV): sequencing the most valuable type-strain genomes for metagenomic binning, comparative biology and taxonomic classification.</title>
        <authorList>
            <person name="Goeker M."/>
        </authorList>
    </citation>
    <scope>NUCLEOTIDE SEQUENCE [LARGE SCALE GENOMIC DNA]</scope>
    <source>
        <strain evidence="1 2">DSM 102814</strain>
    </source>
</reference>
<dbReference type="Proteomes" id="UP001257659">
    <property type="component" value="Unassembled WGS sequence"/>
</dbReference>
<accession>A0ABU1K433</accession>
<dbReference type="RefSeq" id="WP_309727293.1">
    <property type="nucleotide sequence ID" value="NZ_JAVDQA010000002.1"/>
</dbReference>
<evidence type="ECO:0000313" key="2">
    <source>
        <dbReference type="Proteomes" id="UP001257659"/>
    </source>
</evidence>
<proteinExistence type="predicted"/>
<protein>
    <submittedName>
        <fullName evidence="1">Uncharacterized protein YdeI (YjbR/CyaY-like superfamily)</fullName>
    </submittedName>
</protein>
<dbReference type="Pfam" id="PF13376">
    <property type="entry name" value="OmdA"/>
    <property type="match status" value="1"/>
</dbReference>
<keyword evidence="2" id="KW-1185">Reference proteome</keyword>
<evidence type="ECO:0000313" key="1">
    <source>
        <dbReference type="EMBL" id="MDR6300382.1"/>
    </source>
</evidence>
<gene>
    <name evidence="1" type="ORF">GGR31_001013</name>
</gene>
<comment type="caution">
    <text evidence="1">The sequence shown here is derived from an EMBL/GenBank/DDBJ whole genome shotgun (WGS) entry which is preliminary data.</text>
</comment>
<dbReference type="EMBL" id="JAVDQA010000002">
    <property type="protein sequence ID" value="MDR6300382.1"/>
    <property type="molecule type" value="Genomic_DNA"/>
</dbReference>
<sequence>MKEITDYCPTNKNDWRNWLKENHLEKDGIWLIIHKKSAEKFNLTWSEAVEEALCFGWIDSLKKPIDSTKYRQYFSKRKPNSTWSKINKDTIEKLSKAGWLAEAGIKSIAIAKENGSWTILDSVENLEIPSDLEMEFNNHPNSKTYFLSLSKSVKKSMLQWIVLAKRTETRQKRIKEIASCTSQQKRPKNF</sequence>
<organism evidence="1 2">
    <name type="scientific">Mesonia maritima</name>
    <dbReference type="NCBI Taxonomy" id="1793873"/>
    <lineage>
        <taxon>Bacteria</taxon>
        <taxon>Pseudomonadati</taxon>
        <taxon>Bacteroidota</taxon>
        <taxon>Flavobacteriia</taxon>
        <taxon>Flavobacteriales</taxon>
        <taxon>Flavobacteriaceae</taxon>
        <taxon>Mesonia</taxon>
    </lineage>
</organism>